<sequence>MRASLLMRSVQSTYMPNDIQTDVYVYLGDCSGDSLPLVCEGVSLVVNATTWQRARLALQHPTPRGPFPVGAIFTIFVHETSTSNSRILSTLRVDVLCKSGFAHASVLSTQPRRDLEPVPFVVGDDVVTIARKIVDILA</sequence>
<organism evidence="1 2">
    <name type="scientific">Caballeronia choica</name>
    <dbReference type="NCBI Taxonomy" id="326476"/>
    <lineage>
        <taxon>Bacteria</taxon>
        <taxon>Pseudomonadati</taxon>
        <taxon>Pseudomonadota</taxon>
        <taxon>Betaproteobacteria</taxon>
        <taxon>Burkholderiales</taxon>
        <taxon>Burkholderiaceae</taxon>
        <taxon>Caballeronia</taxon>
    </lineage>
</organism>
<evidence type="ECO:0000313" key="1">
    <source>
        <dbReference type="EMBL" id="SAL82387.1"/>
    </source>
</evidence>
<dbReference type="Proteomes" id="UP000054770">
    <property type="component" value="Unassembled WGS sequence"/>
</dbReference>
<evidence type="ECO:0000313" key="2">
    <source>
        <dbReference type="Proteomes" id="UP000054770"/>
    </source>
</evidence>
<name>A0A158KMM4_9BURK</name>
<proteinExistence type="predicted"/>
<keyword evidence="2" id="KW-1185">Reference proteome</keyword>
<protein>
    <submittedName>
        <fullName evidence="1">Uncharacterized protein</fullName>
    </submittedName>
</protein>
<dbReference type="AlphaFoldDB" id="A0A158KMM4"/>
<accession>A0A158KMM4</accession>
<dbReference type="EMBL" id="FCON02000118">
    <property type="protein sequence ID" value="SAL82387.1"/>
    <property type="molecule type" value="Genomic_DNA"/>
</dbReference>
<reference evidence="1" key="1">
    <citation type="submission" date="2016-01" db="EMBL/GenBank/DDBJ databases">
        <authorList>
            <person name="Peeters C."/>
        </authorList>
    </citation>
    <scope>NUCLEOTIDE SEQUENCE [LARGE SCALE GENOMIC DNA]</scope>
    <source>
        <strain evidence="1">LMG 22940</strain>
    </source>
</reference>
<gene>
    <name evidence="1" type="ORF">AWB68_06499</name>
</gene>
<comment type="caution">
    <text evidence="1">The sequence shown here is derived from an EMBL/GenBank/DDBJ whole genome shotgun (WGS) entry which is preliminary data.</text>
</comment>